<evidence type="ECO:0000313" key="5">
    <source>
        <dbReference type="Proteomes" id="UP000655830"/>
    </source>
</evidence>
<dbReference type="AlphaFoldDB" id="A0A926EDW1"/>
<dbReference type="InterPro" id="IPR057727">
    <property type="entry name" value="WCX_dom"/>
</dbReference>
<gene>
    <name evidence="4" type="ORF">H8718_06735</name>
</gene>
<protein>
    <submittedName>
        <fullName evidence="4">YafY family transcriptional regulator</fullName>
    </submittedName>
</protein>
<name>A0A926EDW1_9FIRM</name>
<reference evidence="4" key="1">
    <citation type="submission" date="2020-08" db="EMBL/GenBank/DDBJ databases">
        <title>Genome public.</title>
        <authorList>
            <person name="Liu C."/>
            <person name="Sun Q."/>
        </authorList>
    </citation>
    <scope>NUCLEOTIDE SEQUENCE</scope>
    <source>
        <strain evidence="4">NSJ-12</strain>
    </source>
</reference>
<dbReference type="InterPro" id="IPR051534">
    <property type="entry name" value="CBASS_pafABC_assoc_protein"/>
</dbReference>
<keyword evidence="5" id="KW-1185">Reference proteome</keyword>
<dbReference type="InterPro" id="IPR001034">
    <property type="entry name" value="DeoR_HTH"/>
</dbReference>
<dbReference type="PANTHER" id="PTHR34580:SF1">
    <property type="entry name" value="PROTEIN PAFC"/>
    <property type="match status" value="1"/>
</dbReference>
<dbReference type="GO" id="GO:0003700">
    <property type="term" value="F:DNA-binding transcription factor activity"/>
    <property type="evidence" value="ECO:0007669"/>
    <property type="project" value="InterPro"/>
</dbReference>
<organism evidence="4 5">
    <name type="scientific">Zhenhengia yiwuensis</name>
    <dbReference type="NCBI Taxonomy" id="2763666"/>
    <lineage>
        <taxon>Bacteria</taxon>
        <taxon>Bacillati</taxon>
        <taxon>Bacillota</taxon>
        <taxon>Clostridia</taxon>
        <taxon>Lachnospirales</taxon>
        <taxon>Lachnospiraceae</taxon>
        <taxon>Zhenhengia</taxon>
    </lineage>
</organism>
<proteinExistence type="predicted"/>
<dbReference type="PANTHER" id="PTHR34580">
    <property type="match status" value="1"/>
</dbReference>
<evidence type="ECO:0000256" key="2">
    <source>
        <dbReference type="ARBA" id="ARBA00023163"/>
    </source>
</evidence>
<dbReference type="PROSITE" id="PS52050">
    <property type="entry name" value="WYL"/>
    <property type="match status" value="1"/>
</dbReference>
<dbReference type="PROSITE" id="PS51000">
    <property type="entry name" value="HTH_DEOR_2"/>
    <property type="match status" value="1"/>
</dbReference>
<feature type="domain" description="HTH deoR-type" evidence="3">
    <location>
        <begin position="2"/>
        <end position="60"/>
    </location>
</feature>
<evidence type="ECO:0000313" key="4">
    <source>
        <dbReference type="EMBL" id="MBC8579221.1"/>
    </source>
</evidence>
<dbReference type="Pfam" id="PF08279">
    <property type="entry name" value="HTH_11"/>
    <property type="match status" value="1"/>
</dbReference>
<dbReference type="Gene3D" id="1.10.10.10">
    <property type="entry name" value="Winged helix-like DNA-binding domain superfamily/Winged helix DNA-binding domain"/>
    <property type="match status" value="1"/>
</dbReference>
<dbReference type="InterPro" id="IPR028349">
    <property type="entry name" value="PafC-like"/>
</dbReference>
<comment type="caution">
    <text evidence="4">The sequence shown here is derived from an EMBL/GenBank/DDBJ whole genome shotgun (WGS) entry which is preliminary data.</text>
</comment>
<evidence type="ECO:0000256" key="1">
    <source>
        <dbReference type="ARBA" id="ARBA00023015"/>
    </source>
</evidence>
<dbReference type="Pfam" id="PF25583">
    <property type="entry name" value="WCX"/>
    <property type="match status" value="1"/>
</dbReference>
<sequence length="305" mass="35624">MQVNRLFEMIYILLGRESVTAKELAERFEVSTRTIYRDLDTLSSAGIPIYTSKGSGGGIRILESFTLDKSLLSKEEQSEILMGLQVLKGARYPDTQEVISKIGSLFNKSEYDWIEVDFSGWGSNKEEQEKFKAIKQAIIEEKMISFEYLSSYGVKTLRTVVPIRLVFKGQSWYVQAYCKLKEDYRTFKLMRIRHLKCIDERFHRREFKVGPIEPQSIEHTPSITVKLRFESYMAFRVYDQFAEEAITYQEDGSIEVTVSYPEGEWIYSYILSFGSAVTVVEPKEVRDKITYMLEETLKKYKEFLK</sequence>
<dbReference type="SMART" id="SM00420">
    <property type="entry name" value="HTH_DEOR"/>
    <property type="match status" value="1"/>
</dbReference>
<keyword evidence="1" id="KW-0805">Transcription regulation</keyword>
<dbReference type="InterPro" id="IPR013196">
    <property type="entry name" value="HTH_11"/>
</dbReference>
<evidence type="ECO:0000259" key="3">
    <source>
        <dbReference type="PROSITE" id="PS51000"/>
    </source>
</evidence>
<dbReference type="InterPro" id="IPR036390">
    <property type="entry name" value="WH_DNA-bd_sf"/>
</dbReference>
<dbReference type="Proteomes" id="UP000655830">
    <property type="component" value="Unassembled WGS sequence"/>
</dbReference>
<dbReference type="SUPFAM" id="SSF46785">
    <property type="entry name" value="Winged helix' DNA-binding domain"/>
    <property type="match status" value="1"/>
</dbReference>
<dbReference type="PIRSF" id="PIRSF016838">
    <property type="entry name" value="PafC"/>
    <property type="match status" value="1"/>
</dbReference>
<dbReference type="InterPro" id="IPR026881">
    <property type="entry name" value="WYL_dom"/>
</dbReference>
<dbReference type="InterPro" id="IPR036388">
    <property type="entry name" value="WH-like_DNA-bd_sf"/>
</dbReference>
<keyword evidence="2" id="KW-0804">Transcription</keyword>
<dbReference type="RefSeq" id="WP_249332363.1">
    <property type="nucleotide sequence ID" value="NZ_JACRSY010000008.1"/>
</dbReference>
<dbReference type="Pfam" id="PF13280">
    <property type="entry name" value="WYL"/>
    <property type="match status" value="1"/>
</dbReference>
<dbReference type="EMBL" id="JACRSY010000008">
    <property type="protein sequence ID" value="MBC8579221.1"/>
    <property type="molecule type" value="Genomic_DNA"/>
</dbReference>
<accession>A0A926EDW1</accession>